<accession>A0ABP0X2I2</accession>
<dbReference type="Proteomes" id="UP001497444">
    <property type="component" value="Chromosome 5"/>
</dbReference>
<reference evidence="1" key="1">
    <citation type="submission" date="2024-02" db="EMBL/GenBank/DDBJ databases">
        <authorList>
            <consortium name="ELIXIR-Norway"/>
            <consortium name="Elixir Norway"/>
        </authorList>
    </citation>
    <scope>NUCLEOTIDE SEQUENCE</scope>
</reference>
<name>A0ABP0X2I2_9BRYO</name>
<keyword evidence="2" id="KW-1185">Reference proteome</keyword>
<evidence type="ECO:0000313" key="1">
    <source>
        <dbReference type="EMBL" id="CAK9272789.1"/>
    </source>
</evidence>
<protein>
    <submittedName>
        <fullName evidence="1">Uncharacterized protein</fullName>
    </submittedName>
</protein>
<proteinExistence type="predicted"/>
<gene>
    <name evidence="1" type="ORF">CSSPJE1EN1_LOCUS18267</name>
</gene>
<organism evidence="1 2">
    <name type="scientific">Sphagnum jensenii</name>
    <dbReference type="NCBI Taxonomy" id="128206"/>
    <lineage>
        <taxon>Eukaryota</taxon>
        <taxon>Viridiplantae</taxon>
        <taxon>Streptophyta</taxon>
        <taxon>Embryophyta</taxon>
        <taxon>Bryophyta</taxon>
        <taxon>Sphagnophytina</taxon>
        <taxon>Sphagnopsida</taxon>
        <taxon>Sphagnales</taxon>
        <taxon>Sphagnaceae</taxon>
        <taxon>Sphagnum</taxon>
    </lineage>
</organism>
<evidence type="ECO:0000313" key="2">
    <source>
        <dbReference type="Proteomes" id="UP001497444"/>
    </source>
</evidence>
<sequence>MASAFARVSQRFRKISEFQAWPTPAKKNYHEELCKVNGKAVERLENSLLFIHTVLDMTMASLGMGMSTGNSLMEETPFNFKGPALQVFFDWSHH</sequence>
<dbReference type="EMBL" id="OZ020100">
    <property type="protein sequence ID" value="CAK9272789.1"/>
    <property type="molecule type" value="Genomic_DNA"/>
</dbReference>